<feature type="non-terminal residue" evidence="1">
    <location>
        <position position="1"/>
    </location>
</feature>
<reference evidence="1 2" key="2">
    <citation type="submission" date="2016-08" db="EMBL/GenBank/DDBJ databases">
        <title>Pervasive Adenine N6-methylation of Active Genes in Fungi.</title>
        <authorList>
            <consortium name="DOE Joint Genome Institute"/>
            <person name="Mondo S.J."/>
            <person name="Dannebaum R.O."/>
            <person name="Kuo R.C."/>
            <person name="Labutti K."/>
            <person name="Haridas S."/>
            <person name="Kuo A."/>
            <person name="Salamov A."/>
            <person name="Ahrendt S.R."/>
            <person name="Lipzen A."/>
            <person name="Sullivan W."/>
            <person name="Andreopoulos W.B."/>
            <person name="Clum A."/>
            <person name="Lindquist E."/>
            <person name="Daum C."/>
            <person name="Ramamoorthy G.K."/>
            <person name="Gryganskyi A."/>
            <person name="Culley D."/>
            <person name="Magnuson J.K."/>
            <person name="James T.Y."/>
            <person name="O'Malley M.A."/>
            <person name="Stajich J.E."/>
            <person name="Spatafora J.W."/>
            <person name="Visel A."/>
            <person name="Grigoriev I.V."/>
        </authorList>
    </citation>
    <scope>NUCLEOTIDE SEQUENCE [LARGE SCALE GENOMIC DNA]</scope>
    <source>
        <strain evidence="2">finn</strain>
    </source>
</reference>
<evidence type="ECO:0000313" key="2">
    <source>
        <dbReference type="Proteomes" id="UP000193719"/>
    </source>
</evidence>
<organism evidence="1 2">
    <name type="scientific">Piromyces finnis</name>
    <dbReference type="NCBI Taxonomy" id="1754191"/>
    <lineage>
        <taxon>Eukaryota</taxon>
        <taxon>Fungi</taxon>
        <taxon>Fungi incertae sedis</taxon>
        <taxon>Chytridiomycota</taxon>
        <taxon>Chytridiomycota incertae sedis</taxon>
        <taxon>Neocallimastigomycetes</taxon>
        <taxon>Neocallimastigales</taxon>
        <taxon>Neocallimastigaceae</taxon>
        <taxon>Piromyces</taxon>
    </lineage>
</organism>
<proteinExistence type="predicted"/>
<keyword evidence="2" id="KW-1185">Reference proteome</keyword>
<protein>
    <submittedName>
        <fullName evidence="1">Uncharacterized protein</fullName>
    </submittedName>
</protein>
<dbReference type="Proteomes" id="UP000193719">
    <property type="component" value="Unassembled WGS sequence"/>
</dbReference>
<dbReference type="EMBL" id="MCFH01000020">
    <property type="protein sequence ID" value="ORX50647.1"/>
    <property type="molecule type" value="Genomic_DNA"/>
</dbReference>
<gene>
    <name evidence="1" type="ORF">BCR36DRAFT_244451</name>
</gene>
<accession>A0A1Y1VAW0</accession>
<sequence>NVNSNEIVDSQKTLFESSLKNDNVSMLSNEFQLPPSKLHKIISFLNKLNAFWGFDIFKEHQIAYSTNQIITTNGFAEKINDLLKNKFLKNGVVNRCDIIEAVGGQLTLDKLLYYKLKNINLTDSNKLDIYIQQQILLHNKNGNDKILPTKNKNNFYIKKRKIDDNSDDLTKWISPYFFNYCSDQENNDYEDILNNNKDSIVNYKIQLKVNKVLKPIIDQIYNKHQILSKYIPYSSLN</sequence>
<dbReference type="AlphaFoldDB" id="A0A1Y1VAW0"/>
<dbReference type="OrthoDB" id="10640088at2759"/>
<reference evidence="1 2" key="1">
    <citation type="submission" date="2016-08" db="EMBL/GenBank/DDBJ databases">
        <title>Genomes of anaerobic fungi encode conserved fungal cellulosomes for biomass hydrolysis.</title>
        <authorList>
            <consortium name="DOE Joint Genome Institute"/>
            <person name="Haitjema C.H."/>
            <person name="Gilmore S.P."/>
            <person name="Henske J.K."/>
            <person name="Solomon K.V."/>
            <person name="De Groot R."/>
            <person name="Kuo A."/>
            <person name="Mondo S.J."/>
            <person name="Salamov A.A."/>
            <person name="Labutti K."/>
            <person name="Zhao Z."/>
            <person name="Chiniquy J."/>
            <person name="Barry K."/>
            <person name="Brewer H.M."/>
            <person name="Purvine S.O."/>
            <person name="Wright A.T."/>
            <person name="Boxma B."/>
            <person name="Van Alen T."/>
            <person name="Hackstein J.H."/>
            <person name="Baker S.E."/>
            <person name="Grigoriev I.V."/>
            <person name="O'Malley M.A."/>
        </authorList>
    </citation>
    <scope>NUCLEOTIDE SEQUENCE [LARGE SCALE GENOMIC DNA]</scope>
    <source>
        <strain evidence="2">finn</strain>
    </source>
</reference>
<feature type="non-terminal residue" evidence="1">
    <location>
        <position position="237"/>
    </location>
</feature>
<evidence type="ECO:0000313" key="1">
    <source>
        <dbReference type="EMBL" id="ORX50647.1"/>
    </source>
</evidence>
<name>A0A1Y1VAW0_9FUNG</name>
<comment type="caution">
    <text evidence="1">The sequence shown here is derived from an EMBL/GenBank/DDBJ whole genome shotgun (WGS) entry which is preliminary data.</text>
</comment>